<accession>A0ABP9HB46</accession>
<evidence type="ECO:0000313" key="2">
    <source>
        <dbReference type="EMBL" id="GAA4966086.1"/>
    </source>
</evidence>
<gene>
    <name evidence="2" type="ORF">GCM10023205_33260</name>
</gene>
<keyword evidence="3" id="KW-1185">Reference proteome</keyword>
<dbReference type="EMBL" id="BAABHS010000010">
    <property type="protein sequence ID" value="GAA4966086.1"/>
    <property type="molecule type" value="Genomic_DNA"/>
</dbReference>
<proteinExistence type="predicted"/>
<dbReference type="Gene3D" id="2.60.120.10">
    <property type="entry name" value="Jelly Rolls"/>
    <property type="match status" value="1"/>
</dbReference>
<dbReference type="InterPro" id="IPR025979">
    <property type="entry name" value="ChrR-like_cupin_dom"/>
</dbReference>
<dbReference type="Pfam" id="PF12973">
    <property type="entry name" value="Cupin_7"/>
    <property type="match status" value="1"/>
</dbReference>
<name>A0ABP9HB46_9ACTN</name>
<dbReference type="RefSeq" id="WP_345676259.1">
    <property type="nucleotide sequence ID" value="NZ_BAABHS010000010.1"/>
</dbReference>
<dbReference type="InterPro" id="IPR014710">
    <property type="entry name" value="RmlC-like_jellyroll"/>
</dbReference>
<evidence type="ECO:0000259" key="1">
    <source>
        <dbReference type="Pfam" id="PF12973"/>
    </source>
</evidence>
<dbReference type="SUPFAM" id="SSF51182">
    <property type="entry name" value="RmlC-like cupins"/>
    <property type="match status" value="1"/>
</dbReference>
<dbReference type="CDD" id="cd20302">
    <property type="entry name" value="cupin_DAD"/>
    <property type="match status" value="1"/>
</dbReference>
<reference evidence="3" key="1">
    <citation type="journal article" date="2019" name="Int. J. Syst. Evol. Microbiol.">
        <title>The Global Catalogue of Microorganisms (GCM) 10K type strain sequencing project: providing services to taxonomists for standard genome sequencing and annotation.</title>
        <authorList>
            <consortium name="The Broad Institute Genomics Platform"/>
            <consortium name="The Broad Institute Genome Sequencing Center for Infectious Disease"/>
            <person name="Wu L."/>
            <person name="Ma J."/>
        </authorList>
    </citation>
    <scope>NUCLEOTIDE SEQUENCE [LARGE SCALE GENOMIC DNA]</scope>
    <source>
        <strain evidence="3">JCM 17986</strain>
    </source>
</reference>
<dbReference type="Proteomes" id="UP001500466">
    <property type="component" value="Unassembled WGS sequence"/>
</dbReference>
<comment type="caution">
    <text evidence="2">The sequence shown here is derived from an EMBL/GenBank/DDBJ whole genome shotgun (WGS) entry which is preliminary data.</text>
</comment>
<dbReference type="InterPro" id="IPR011051">
    <property type="entry name" value="RmlC_Cupin_sf"/>
</dbReference>
<protein>
    <recommendedName>
        <fullName evidence="1">ChrR-like cupin domain-containing protein</fullName>
    </recommendedName>
</protein>
<sequence>MIPEIPEAVHAGAEDVPWVENIAYPGTMMRLLRADLHEGTYVMAGRLPAGLAVGTHRHVGAVHMFTLSGAWGYREHGFVNRAGSYLYEPPGSTHTLFVPADNTEVTETLTIVHGITEYLDADGNVVAVSDAAATLRGYYASCEAAGIPRPSGILL</sequence>
<organism evidence="2 3">
    <name type="scientific">Yinghuangia aomiensis</name>
    <dbReference type="NCBI Taxonomy" id="676205"/>
    <lineage>
        <taxon>Bacteria</taxon>
        <taxon>Bacillati</taxon>
        <taxon>Actinomycetota</taxon>
        <taxon>Actinomycetes</taxon>
        <taxon>Kitasatosporales</taxon>
        <taxon>Streptomycetaceae</taxon>
        <taxon>Yinghuangia</taxon>
    </lineage>
</organism>
<evidence type="ECO:0000313" key="3">
    <source>
        <dbReference type="Proteomes" id="UP001500466"/>
    </source>
</evidence>
<feature type="domain" description="ChrR-like cupin" evidence="1">
    <location>
        <begin position="12"/>
        <end position="111"/>
    </location>
</feature>